<proteinExistence type="predicted"/>
<comment type="caution">
    <text evidence="1">The sequence shown here is derived from an EMBL/GenBank/DDBJ whole genome shotgun (WGS) entry which is preliminary data.</text>
</comment>
<protein>
    <submittedName>
        <fullName evidence="1">Uncharacterized protein</fullName>
    </submittedName>
</protein>
<dbReference type="InterPro" id="IPR036397">
    <property type="entry name" value="RNaseH_sf"/>
</dbReference>
<dbReference type="PANTHER" id="PTHR47326:SF1">
    <property type="entry name" value="HTH PSQ-TYPE DOMAIN-CONTAINING PROTEIN"/>
    <property type="match status" value="1"/>
</dbReference>
<keyword evidence="2" id="KW-1185">Reference proteome</keyword>
<organism evidence="1 2">
    <name type="scientific">Dryococelus australis</name>
    <dbReference type="NCBI Taxonomy" id="614101"/>
    <lineage>
        <taxon>Eukaryota</taxon>
        <taxon>Metazoa</taxon>
        <taxon>Ecdysozoa</taxon>
        <taxon>Arthropoda</taxon>
        <taxon>Hexapoda</taxon>
        <taxon>Insecta</taxon>
        <taxon>Pterygota</taxon>
        <taxon>Neoptera</taxon>
        <taxon>Polyneoptera</taxon>
        <taxon>Phasmatodea</taxon>
        <taxon>Verophasmatodea</taxon>
        <taxon>Anareolatae</taxon>
        <taxon>Phasmatidae</taxon>
        <taxon>Eurycanthinae</taxon>
        <taxon>Dryococelus</taxon>
    </lineage>
</organism>
<dbReference type="PANTHER" id="PTHR47326">
    <property type="entry name" value="TRANSPOSABLE ELEMENT TC3 TRANSPOSASE-LIKE PROTEIN"/>
    <property type="match status" value="1"/>
</dbReference>
<accession>A0ABQ9GNX5</accession>
<dbReference type="Proteomes" id="UP001159363">
    <property type="component" value="Chromosome 9"/>
</dbReference>
<gene>
    <name evidence="1" type="ORF">PR048_024565</name>
</gene>
<name>A0ABQ9GNX5_9NEOP</name>
<dbReference type="Gene3D" id="3.30.420.10">
    <property type="entry name" value="Ribonuclease H-like superfamily/Ribonuclease H"/>
    <property type="match status" value="1"/>
</dbReference>
<sequence length="729" mass="83396">MAKRFLRRGHARMNCTKLCESTFPFIGYCKLRRRLHIGRFTGRRVRYQATHWQTAFKHSAGEWRHFTGACTCNSLYDWLLSPQYPYALVAERLDSQSASNSTNWKCLGYCVWGWTNDIVYQRTAQTREQLLARIMQAATEIKDSRVQLRGETRAVHKRAAKCMEVDRNIFEHLLQACFVMLECKQYGLVIHHLYLQGYGAAPECRGNGRTPEKTRRPAASLELNPVRLGGGGVASPLATEPPRPHDFLKRSTGVPILFLNCSAHWSEPATGGMFLSTGIQPYFSSVANCCSHSSWTYTRTKQTEKDVNELGMTDLQNRQTVRHILEKARGFQEKPLRKGTLCTEERKELHRDKMIAQKSRIIGICSAVVLFLLQVNHADYCLACQDHSDMWERGILPPERLPQSTVSHLLEKFKITGSVADAPRSGRPSTSTEAEETILAKVLGVPRTTLQRILKKDELHPYKLHLMHHVTEDNPDRRVEMCSWFLELVEEYEDFLSKVNRQNMRYWSNTNPHWLTNDKNKELLASWFGVVCGKTKYSALTFFEVTVNSENYLVMLGNLLMPDLHIIDSQRQWFMQDGAPPHYGTQVRHWLDENLPQWIGGRGTVEWAPRSPDLNPMDFAVWGYLKSKVISVKIRDNNHLHERIAPECSAITPILALLQPGEVQQIVVESTPQLKEAHVDSCGPIPSTIYRCRILGANGPPNYIPKIFLETVLNNLGRWHGALSCWHIP</sequence>
<reference evidence="1 2" key="1">
    <citation type="submission" date="2023-02" db="EMBL/GenBank/DDBJ databases">
        <title>LHISI_Scaffold_Assembly.</title>
        <authorList>
            <person name="Stuart O.P."/>
            <person name="Cleave R."/>
            <person name="Magrath M.J.L."/>
            <person name="Mikheyev A.S."/>
        </authorList>
    </citation>
    <scope>NUCLEOTIDE SEQUENCE [LARGE SCALE GENOMIC DNA]</scope>
    <source>
        <strain evidence="1">Daus_M_001</strain>
        <tissue evidence="1">Leg muscle</tissue>
    </source>
</reference>
<evidence type="ECO:0000313" key="1">
    <source>
        <dbReference type="EMBL" id="KAJ8873731.1"/>
    </source>
</evidence>
<dbReference type="EMBL" id="JARBHB010000010">
    <property type="protein sequence ID" value="KAJ8873731.1"/>
    <property type="molecule type" value="Genomic_DNA"/>
</dbReference>
<evidence type="ECO:0000313" key="2">
    <source>
        <dbReference type="Proteomes" id="UP001159363"/>
    </source>
</evidence>